<comment type="function">
    <text evidence="1">Specifically methylates the adenine in position 2030 of 23S rRNA.</text>
</comment>
<feature type="binding site" evidence="1">
    <location>
        <position position="164"/>
    </location>
    <ligand>
        <name>S-adenosyl-L-methionine</name>
        <dbReference type="ChEBI" id="CHEBI:59789"/>
    </ligand>
</feature>
<evidence type="ECO:0000313" key="3">
    <source>
        <dbReference type="Proteomes" id="UP000095342"/>
    </source>
</evidence>
<evidence type="ECO:0000313" key="2">
    <source>
        <dbReference type="EMBL" id="AOV17382.1"/>
    </source>
</evidence>
<dbReference type="Proteomes" id="UP000095342">
    <property type="component" value="Chromosome"/>
</dbReference>
<keyword evidence="1" id="KW-0694">RNA-binding</keyword>
<dbReference type="GO" id="GO:0036307">
    <property type="term" value="F:23S rRNA (adenine(2030)-N(6))-methyltransferase activity"/>
    <property type="evidence" value="ECO:0007669"/>
    <property type="project" value="UniProtKB-UniRule"/>
</dbReference>
<proteinExistence type="inferred from homology"/>
<name>A0A1D8K8W1_9GAMM</name>
<dbReference type="InterPro" id="IPR029063">
    <property type="entry name" value="SAM-dependent_MTases_sf"/>
</dbReference>
<dbReference type="PANTHER" id="PTHR37426">
    <property type="entry name" value="RIBOSOMAL RNA LARGE SUBUNIT METHYLTRANSFERASE J"/>
    <property type="match status" value="1"/>
</dbReference>
<keyword evidence="3" id="KW-1185">Reference proteome</keyword>
<dbReference type="GO" id="GO:0005829">
    <property type="term" value="C:cytosol"/>
    <property type="evidence" value="ECO:0007669"/>
    <property type="project" value="TreeGrafter"/>
</dbReference>
<feature type="binding site" evidence="1">
    <location>
        <begin position="143"/>
        <end position="144"/>
    </location>
    <ligand>
        <name>S-adenosyl-L-methionine</name>
        <dbReference type="ChEBI" id="CHEBI:59789"/>
    </ligand>
</feature>
<dbReference type="AlphaFoldDB" id="A0A1D8K8W1"/>
<protein>
    <recommendedName>
        <fullName evidence="1">Ribosomal RNA large subunit methyltransferase J</fullName>
        <ecNumber evidence="1">2.1.1.266</ecNumber>
    </recommendedName>
    <alternativeName>
        <fullName evidence="1">23S rRNA (adenine(2030)-N6)-methyltransferase</fullName>
    </alternativeName>
    <alternativeName>
        <fullName evidence="1">23S rRNA m6A2030 methyltransferase</fullName>
    </alternativeName>
</protein>
<dbReference type="EC" id="2.1.1.266" evidence="1"/>
<dbReference type="PANTHER" id="PTHR37426:SF1">
    <property type="entry name" value="RIBOSOMAL RNA LARGE SUBUNIT METHYLTRANSFERASE J"/>
    <property type="match status" value="1"/>
</dbReference>
<dbReference type="RefSeq" id="WP_070072935.1">
    <property type="nucleotide sequence ID" value="NZ_CP017448.1"/>
</dbReference>
<evidence type="ECO:0000256" key="1">
    <source>
        <dbReference type="HAMAP-Rule" id="MF_00934"/>
    </source>
</evidence>
<dbReference type="GO" id="GO:0003723">
    <property type="term" value="F:RNA binding"/>
    <property type="evidence" value="ECO:0007669"/>
    <property type="project" value="UniProtKB-UniRule"/>
</dbReference>
<feature type="binding site" evidence="1">
    <location>
        <position position="118"/>
    </location>
    <ligand>
        <name>S-adenosyl-L-methionine</name>
        <dbReference type="ChEBI" id="CHEBI:59789"/>
    </ligand>
</feature>
<dbReference type="SUPFAM" id="SSF53335">
    <property type="entry name" value="S-adenosyl-L-methionine-dependent methyltransferases"/>
    <property type="match status" value="1"/>
</dbReference>
<dbReference type="InterPro" id="IPR007473">
    <property type="entry name" value="RlmJ"/>
</dbReference>
<dbReference type="Pfam" id="PF04378">
    <property type="entry name" value="RsmJ"/>
    <property type="match status" value="1"/>
</dbReference>
<accession>A0A1D8K8W1</accession>
<feature type="binding site" evidence="1">
    <location>
        <position position="100"/>
    </location>
    <ligand>
        <name>S-adenosyl-L-methionine</name>
        <dbReference type="ChEBI" id="CHEBI:59789"/>
    </ligand>
</feature>
<keyword evidence="1" id="KW-0489">Methyltransferase</keyword>
<feature type="active site" description="Proton acceptor" evidence="1">
    <location>
        <position position="164"/>
    </location>
</feature>
<reference evidence="2 3" key="1">
    <citation type="submission" date="2016-09" db="EMBL/GenBank/DDBJ databases">
        <title>Acidihalobacter prosperus V6 (DSM14174).</title>
        <authorList>
            <person name="Khaleque H.N."/>
            <person name="Ramsay J.P."/>
            <person name="Murphy R.J.T."/>
            <person name="Kaksonen A.H."/>
            <person name="Boxall N.J."/>
            <person name="Watkin E.L.J."/>
        </authorList>
    </citation>
    <scope>NUCLEOTIDE SEQUENCE [LARGE SCALE GENOMIC DNA]</scope>
    <source>
        <strain evidence="2 3">V6</strain>
    </source>
</reference>
<keyword evidence="1" id="KW-0698">rRNA processing</keyword>
<comment type="similarity">
    <text evidence="1">Belongs to the RlmJ family.</text>
</comment>
<keyword evidence="1" id="KW-0949">S-adenosyl-L-methionine</keyword>
<feature type="site" description="Interaction with substrate rRNA" evidence="1">
    <location>
        <position position="4"/>
    </location>
</feature>
<gene>
    <name evidence="1" type="primary">rlmJ</name>
    <name evidence="2" type="ORF">BJI67_10215</name>
</gene>
<sequence length="289" mass="31255">MLAYRHGFHAGNHADVLKHLVLIALLDALRRKDKPFCVIDTHAGDGVYALDAPESAKLAEHAGGIGRLWEARGLHPAVDVYLDAVAVHNPAGALRRYPGSPLLVAERLRPGDRLVATEAHGTAYEHLSECLGRRRGVQLRAGDGYASLKALLPPSERRGLVLIDPSYETAGEYERLNAALRMIHQRFRQGMVAVWYPLVPRKPAAPWLASVRQLGIPDILVAELRVEPPGADFGLCGSGMLLINPPWGLEATLREALPRAAECMAGSQGEVSVRVLVDERGGLPAATDP</sequence>
<dbReference type="EMBL" id="CP017448">
    <property type="protein sequence ID" value="AOV17382.1"/>
    <property type="molecule type" value="Genomic_DNA"/>
</dbReference>
<feature type="binding site" evidence="1">
    <location>
        <position position="19"/>
    </location>
    <ligand>
        <name>S-adenosyl-L-methionine</name>
        <dbReference type="ChEBI" id="CHEBI:59789"/>
    </ligand>
</feature>
<comment type="catalytic activity">
    <reaction evidence="1">
        <text>adenosine(2030) in 23S rRNA + S-adenosyl-L-methionine = N(6)-methyladenosine(2030) in 23S rRNA + S-adenosyl-L-homocysteine + H(+)</text>
        <dbReference type="Rhea" id="RHEA:43736"/>
        <dbReference type="Rhea" id="RHEA-COMP:10668"/>
        <dbReference type="Rhea" id="RHEA-COMP:10669"/>
        <dbReference type="ChEBI" id="CHEBI:15378"/>
        <dbReference type="ChEBI" id="CHEBI:57856"/>
        <dbReference type="ChEBI" id="CHEBI:59789"/>
        <dbReference type="ChEBI" id="CHEBI:74411"/>
        <dbReference type="ChEBI" id="CHEBI:74449"/>
        <dbReference type="EC" id="2.1.1.266"/>
    </reaction>
</comment>
<dbReference type="Gene3D" id="3.40.50.150">
    <property type="entry name" value="Vaccinia Virus protein VP39"/>
    <property type="match status" value="1"/>
</dbReference>
<feature type="binding site" evidence="1">
    <location>
        <position position="42"/>
    </location>
    <ligand>
        <name>S-adenosyl-L-methionine</name>
        <dbReference type="ChEBI" id="CHEBI:59789"/>
    </ligand>
</feature>
<dbReference type="KEGG" id="aaeo:BJI67_10215"/>
<organism evidence="2 3">
    <name type="scientific">Acidihalobacter aeolianus</name>
    <dbReference type="NCBI Taxonomy" id="2792603"/>
    <lineage>
        <taxon>Bacteria</taxon>
        <taxon>Pseudomonadati</taxon>
        <taxon>Pseudomonadota</taxon>
        <taxon>Gammaproteobacteria</taxon>
        <taxon>Chromatiales</taxon>
        <taxon>Ectothiorhodospiraceae</taxon>
        <taxon>Acidihalobacter</taxon>
    </lineage>
</organism>
<comment type="subunit">
    <text evidence="1">Monomer.</text>
</comment>
<keyword evidence="1" id="KW-0808">Transferase</keyword>
<dbReference type="HAMAP" id="MF_00934">
    <property type="entry name" value="23SrRNA_methyltr_J"/>
    <property type="match status" value="1"/>
</dbReference>
<dbReference type="GO" id="GO:0070475">
    <property type="term" value="P:rRNA base methylation"/>
    <property type="evidence" value="ECO:0007669"/>
    <property type="project" value="UniProtKB-UniRule"/>
</dbReference>